<dbReference type="PANTHER" id="PTHR23151:SF75">
    <property type="entry name" value="DIHYDROLIPOYLLYSINE-RESIDUE ACETYLTRANSFERASE COMPONENT 5 OF PYRUVATE DEHYDROGENASE COMPLEX, CHLOROPLASTIC"/>
    <property type="match status" value="1"/>
</dbReference>
<dbReference type="InterPro" id="IPR023213">
    <property type="entry name" value="CAT-like_dom_sf"/>
</dbReference>
<dbReference type="InterPro" id="IPR011053">
    <property type="entry name" value="Single_hybrid_motif"/>
</dbReference>
<dbReference type="SUPFAM" id="SSF52777">
    <property type="entry name" value="CoA-dependent acyltransferases"/>
    <property type="match status" value="1"/>
</dbReference>
<dbReference type="VEuPathDB" id="PlasmoDB:PVBDA_0500580"/>
<feature type="domain" description="Lipoyl-binding" evidence="5">
    <location>
        <begin position="58"/>
        <end position="133"/>
    </location>
</feature>
<dbReference type="InterPro" id="IPR003016">
    <property type="entry name" value="2-oxoA_DH_lipoyl-BS"/>
</dbReference>
<dbReference type="PROSITE" id="PS00189">
    <property type="entry name" value="LIPOYL"/>
    <property type="match status" value="2"/>
</dbReference>
<dbReference type="GO" id="GO:0045254">
    <property type="term" value="C:pyruvate dehydrogenase complex"/>
    <property type="evidence" value="ECO:0007669"/>
    <property type="project" value="InterPro"/>
</dbReference>
<comment type="cofactor">
    <cofactor evidence="4">
        <name>(R)-lipoate</name>
        <dbReference type="ChEBI" id="CHEBI:83088"/>
    </cofactor>
</comment>
<dbReference type="Pfam" id="PF00364">
    <property type="entry name" value="Biotin_lipoyl"/>
    <property type="match status" value="2"/>
</dbReference>
<dbReference type="GO" id="GO:0006086">
    <property type="term" value="P:pyruvate decarboxylation to acetyl-CoA"/>
    <property type="evidence" value="ECO:0007669"/>
    <property type="project" value="InterPro"/>
</dbReference>
<comment type="similarity">
    <text evidence="1 4">Belongs to the 2-oxoacid dehydrogenase family.</text>
</comment>
<dbReference type="InterPro" id="IPR045257">
    <property type="entry name" value="E2/Pdx1"/>
</dbReference>
<feature type="domain" description="Lipoyl-binding" evidence="5">
    <location>
        <begin position="198"/>
        <end position="273"/>
    </location>
</feature>
<evidence type="ECO:0000256" key="1">
    <source>
        <dbReference type="ARBA" id="ARBA00007317"/>
    </source>
</evidence>
<dbReference type="CDD" id="cd06849">
    <property type="entry name" value="lipoyl_domain"/>
    <property type="match status" value="2"/>
</dbReference>
<dbReference type="EC" id="2.3.1.-" evidence="4"/>
<dbReference type="InterPro" id="IPR001078">
    <property type="entry name" value="2-oxoacid_DH_actylTfrase"/>
</dbReference>
<keyword evidence="2 4" id="KW-0450">Lipoyl</keyword>
<evidence type="ECO:0000256" key="4">
    <source>
        <dbReference type="RuleBase" id="RU003423"/>
    </source>
</evidence>
<dbReference type="GO" id="GO:0004742">
    <property type="term" value="F:dihydrolipoyllysine-residue acetyltransferase activity"/>
    <property type="evidence" value="ECO:0007669"/>
    <property type="project" value="TreeGrafter"/>
</dbReference>
<keyword evidence="4 6" id="KW-0012">Acyltransferase</keyword>
<dbReference type="FunFam" id="2.40.50.100:FF:000010">
    <property type="entry name" value="Acetyltransferase component of pyruvate dehydrogenase complex"/>
    <property type="match status" value="1"/>
</dbReference>
<evidence type="ECO:0000256" key="3">
    <source>
        <dbReference type="ARBA" id="ARBA00022946"/>
    </source>
</evidence>
<sequence>MYNMIYKKMLRYFIFVLTFWLHTYKCINNVKTKSGYGFVNLNNNLRIPYKNKHVLYSKVEIKMPALSSTMTSGKIVRWNKSIGEFVNVGDIIMTVESDKADMDVESFDEGYLRRKIIDEGSEAGVGDVLGILTTEKGEELENDEVEKEVKVNQMRDDDEKEVKVNQMRDDDEKKVKVNQMRDDDEKKVKVNQMRDDDEKKVYIPLMQSKKKKARISKWLFKENEFVNKSDVIFHIEDDKSTVEVDSPYTGVIKKILVKEGELADLEKEVAIISTQEETQKPENTPINLKSEIKEHDIISHFKNKLNDTKEGKEFLKTLNYETEKILEERLKLSSDKYYQDIHNYFRPSEVDQQNVKGHAQDNQPHEKMVLPSAIELMKKHKLTPEDITETKMPDRITYEDVDLFLEKKKVPKIKDNTRVENKARIVKLTNIQKSIKNNMMQTLNVPIFRVTHLMKTSQLLKIYEQVKDKISMSVILNKCVSLALLKNPLIYSTYIDNENGEIMYNQNINIGNALGLSDSLLTPVLKNVDQKDIYTLSTEWKELVKKGKTGTLSANEMSGSNFFISNLGMFNTYQFDAILPRNVSCILSIGTNIISMDQFEDLKINKGIMMTLTCDHRHIYGSHAATFMNDLANIIENNIKNIFL</sequence>
<dbReference type="AlphaFoldDB" id="A0A6V7RWP9"/>
<evidence type="ECO:0000313" key="6">
    <source>
        <dbReference type="EMBL" id="CAD2086835.1"/>
    </source>
</evidence>
<name>A0A6V7RWP9_PLAVN</name>
<keyword evidence="4 6" id="KW-0808">Transferase</keyword>
<gene>
    <name evidence="6" type="ORF">PVBDA_0500580</name>
</gene>
<reference evidence="6 7" key="1">
    <citation type="submission" date="2020-08" db="EMBL/GenBank/DDBJ databases">
        <authorList>
            <person name="Ramaprasad A."/>
        </authorList>
    </citation>
    <scope>NUCLEOTIDE SEQUENCE [LARGE SCALE GENOMIC DNA]</scope>
</reference>
<dbReference type="EMBL" id="LR865383">
    <property type="protein sequence ID" value="CAD2086835.1"/>
    <property type="molecule type" value="Genomic_DNA"/>
</dbReference>
<evidence type="ECO:0000313" key="7">
    <source>
        <dbReference type="Proteomes" id="UP000515550"/>
    </source>
</evidence>
<dbReference type="PANTHER" id="PTHR23151">
    <property type="entry name" value="DIHYDROLIPOAMIDE ACETYL/SUCCINYL-TRANSFERASE-RELATED"/>
    <property type="match status" value="1"/>
</dbReference>
<proteinExistence type="inferred from homology"/>
<keyword evidence="3" id="KW-0809">Transit peptide</keyword>
<protein>
    <recommendedName>
        <fullName evidence="4">Dihydrolipoamide acetyltransferase component of pyruvate dehydrogenase complex</fullName>
        <ecNumber evidence="4">2.3.1.-</ecNumber>
    </recommendedName>
</protein>
<dbReference type="SUPFAM" id="SSF51230">
    <property type="entry name" value="Single hybrid motif"/>
    <property type="match status" value="2"/>
</dbReference>
<dbReference type="Pfam" id="PF00198">
    <property type="entry name" value="2-oxoacid_dh"/>
    <property type="match status" value="1"/>
</dbReference>
<dbReference type="InterPro" id="IPR000089">
    <property type="entry name" value="Biotin_lipoyl"/>
</dbReference>
<dbReference type="Gene3D" id="3.30.559.10">
    <property type="entry name" value="Chloramphenicol acetyltransferase-like domain"/>
    <property type="match status" value="1"/>
</dbReference>
<organism evidence="6 7">
    <name type="scientific">Plasmodium vinckei brucechwatti</name>
    <dbReference type="NCBI Taxonomy" id="119398"/>
    <lineage>
        <taxon>Eukaryota</taxon>
        <taxon>Sar</taxon>
        <taxon>Alveolata</taxon>
        <taxon>Apicomplexa</taxon>
        <taxon>Aconoidasida</taxon>
        <taxon>Haemosporida</taxon>
        <taxon>Plasmodiidae</taxon>
        <taxon>Plasmodium</taxon>
        <taxon>Plasmodium (Vinckeia)</taxon>
    </lineage>
</organism>
<dbReference type="Proteomes" id="UP000515550">
    <property type="component" value="Chromosome PVBDA_05"/>
</dbReference>
<evidence type="ECO:0000259" key="5">
    <source>
        <dbReference type="PROSITE" id="PS50968"/>
    </source>
</evidence>
<dbReference type="Gene3D" id="2.40.50.100">
    <property type="match status" value="2"/>
</dbReference>
<accession>A0A6V7RWP9</accession>
<evidence type="ECO:0000256" key="2">
    <source>
        <dbReference type="ARBA" id="ARBA00022823"/>
    </source>
</evidence>
<dbReference type="PROSITE" id="PS50968">
    <property type="entry name" value="BIOTINYL_LIPOYL"/>
    <property type="match status" value="2"/>
</dbReference>